<dbReference type="EMBL" id="BSTX01000001">
    <property type="protein sequence ID" value="GLZ76186.1"/>
    <property type="molecule type" value="Genomic_DNA"/>
</dbReference>
<reference evidence="2" key="1">
    <citation type="submission" date="2023-03" db="EMBL/GenBank/DDBJ databases">
        <title>Actinorhabdospora filicis NBRC 111898.</title>
        <authorList>
            <person name="Ichikawa N."/>
            <person name="Sato H."/>
            <person name="Tonouchi N."/>
        </authorList>
    </citation>
    <scope>NUCLEOTIDE SEQUENCE</scope>
    <source>
        <strain evidence="2">NBRC 111898</strain>
    </source>
</reference>
<keyword evidence="3" id="KW-1185">Reference proteome</keyword>
<dbReference type="Proteomes" id="UP001165079">
    <property type="component" value="Unassembled WGS sequence"/>
</dbReference>
<dbReference type="AlphaFoldDB" id="A0A9W6SIK7"/>
<organism evidence="2 3">
    <name type="scientific">Actinorhabdospora filicis</name>
    <dbReference type="NCBI Taxonomy" id="1785913"/>
    <lineage>
        <taxon>Bacteria</taxon>
        <taxon>Bacillati</taxon>
        <taxon>Actinomycetota</taxon>
        <taxon>Actinomycetes</taxon>
        <taxon>Micromonosporales</taxon>
        <taxon>Micromonosporaceae</taxon>
        <taxon>Actinorhabdospora</taxon>
    </lineage>
</organism>
<feature type="signal peptide" evidence="1">
    <location>
        <begin position="1"/>
        <end position="23"/>
    </location>
</feature>
<evidence type="ECO:0000313" key="2">
    <source>
        <dbReference type="EMBL" id="GLZ76186.1"/>
    </source>
</evidence>
<name>A0A9W6SIK7_9ACTN</name>
<sequence>MKKSLLALAALAAAVLIPAPASAASAVDVTVTPGGLTAPVSAPWGRVSIRVTAHDPEGAWPGLVRLKPGVALGDYLDDLTRAFADGPDALAAAREVEADVTAYGGPALRDGDTGTLTADLSRGVYHLIDYKDVGRPGLAARVRELRVGGTRASASVDASGLVLIHDTPSGARFAAPARLPAGRPFAVVNLSGQMNEAILMPLRDGFGGAEVQAFFTDMRTSPYPFAGTPQGSVVLSPGRALSVDVPLAPGRYALVSWAHDHETGAFHTAQGMWAVVEVA</sequence>
<comment type="caution">
    <text evidence="2">The sequence shown here is derived from an EMBL/GenBank/DDBJ whole genome shotgun (WGS) entry which is preliminary data.</text>
</comment>
<dbReference type="RefSeq" id="WP_285661369.1">
    <property type="nucleotide sequence ID" value="NZ_BSTX01000001.1"/>
</dbReference>
<proteinExistence type="predicted"/>
<gene>
    <name evidence="2" type="ORF">Afil01_09930</name>
</gene>
<evidence type="ECO:0000256" key="1">
    <source>
        <dbReference type="SAM" id="SignalP"/>
    </source>
</evidence>
<keyword evidence="1" id="KW-0732">Signal</keyword>
<feature type="chain" id="PRO_5040890881" evidence="1">
    <location>
        <begin position="24"/>
        <end position="279"/>
    </location>
</feature>
<accession>A0A9W6SIK7</accession>
<evidence type="ECO:0000313" key="3">
    <source>
        <dbReference type="Proteomes" id="UP001165079"/>
    </source>
</evidence>
<protein>
    <submittedName>
        <fullName evidence="2">Uncharacterized protein</fullName>
    </submittedName>
</protein>